<evidence type="ECO:0000256" key="5">
    <source>
        <dbReference type="ARBA" id="ARBA00023049"/>
    </source>
</evidence>
<dbReference type="GO" id="GO:0008270">
    <property type="term" value="F:zinc ion binding"/>
    <property type="evidence" value="ECO:0007669"/>
    <property type="project" value="TreeGrafter"/>
</dbReference>
<feature type="domain" description="JAB" evidence="6">
    <location>
        <begin position="9"/>
        <end position="115"/>
    </location>
</feature>
<evidence type="ECO:0000256" key="2">
    <source>
        <dbReference type="ARBA" id="ARBA00022723"/>
    </source>
</evidence>
<keyword evidence="3" id="KW-0378">Hydrolase</keyword>
<dbReference type="InterPro" id="IPR051929">
    <property type="entry name" value="VirAsm_ModProt"/>
</dbReference>
<dbReference type="PANTHER" id="PTHR34858">
    <property type="entry name" value="CYSO-CYSTEINE PEPTIDASE"/>
    <property type="match status" value="1"/>
</dbReference>
<sequence>MYTNHISQNNLEQIRNHALEEYPSECCGIIAGLTDTKKNDVLFRCTNIQNKLHEMDPETYPRDAKTAYNIDPRELFKVFNEIESKGMILKTFYHSHPDHDAYFSDEDKKMALFDGEPTYPDAKHLVVSVYNNIVKDEAWFGWSSKTRSFEKIL</sequence>
<keyword evidence="4" id="KW-0862">Zinc</keyword>
<keyword evidence="5" id="KW-0482">Metalloprotease</keyword>
<proteinExistence type="predicted"/>
<evidence type="ECO:0000313" key="7">
    <source>
        <dbReference type="EMBL" id="SVA37403.1"/>
    </source>
</evidence>
<dbReference type="CDD" id="cd08070">
    <property type="entry name" value="MPN_like"/>
    <property type="match status" value="1"/>
</dbReference>
<dbReference type="AlphaFoldDB" id="A0A381VDE2"/>
<dbReference type="SUPFAM" id="SSF102712">
    <property type="entry name" value="JAB1/MPN domain"/>
    <property type="match status" value="1"/>
</dbReference>
<dbReference type="InterPro" id="IPR028090">
    <property type="entry name" value="JAB_dom_prok"/>
</dbReference>
<dbReference type="Pfam" id="PF14464">
    <property type="entry name" value="Prok-JAB"/>
    <property type="match status" value="1"/>
</dbReference>
<keyword evidence="1" id="KW-0645">Protease</keyword>
<dbReference type="GO" id="GO:0008235">
    <property type="term" value="F:metalloexopeptidase activity"/>
    <property type="evidence" value="ECO:0007669"/>
    <property type="project" value="TreeGrafter"/>
</dbReference>
<dbReference type="EMBL" id="UINC01008303">
    <property type="protein sequence ID" value="SVA37403.1"/>
    <property type="molecule type" value="Genomic_DNA"/>
</dbReference>
<accession>A0A381VDE2</accession>
<dbReference type="PANTHER" id="PTHR34858:SF1">
    <property type="entry name" value="CYSO-CYSTEINE PEPTIDASE"/>
    <property type="match status" value="1"/>
</dbReference>
<name>A0A381VDE2_9ZZZZ</name>
<reference evidence="7" key="1">
    <citation type="submission" date="2018-05" db="EMBL/GenBank/DDBJ databases">
        <authorList>
            <person name="Lanie J.A."/>
            <person name="Ng W.-L."/>
            <person name="Kazmierczak K.M."/>
            <person name="Andrzejewski T.M."/>
            <person name="Davidsen T.M."/>
            <person name="Wayne K.J."/>
            <person name="Tettelin H."/>
            <person name="Glass J.I."/>
            <person name="Rusch D."/>
            <person name="Podicherti R."/>
            <person name="Tsui H.-C.T."/>
            <person name="Winkler M.E."/>
        </authorList>
    </citation>
    <scope>NUCLEOTIDE SEQUENCE</scope>
</reference>
<organism evidence="7">
    <name type="scientific">marine metagenome</name>
    <dbReference type="NCBI Taxonomy" id="408172"/>
    <lineage>
        <taxon>unclassified sequences</taxon>
        <taxon>metagenomes</taxon>
        <taxon>ecological metagenomes</taxon>
    </lineage>
</organism>
<keyword evidence="2" id="KW-0479">Metal-binding</keyword>
<evidence type="ECO:0000256" key="4">
    <source>
        <dbReference type="ARBA" id="ARBA00022833"/>
    </source>
</evidence>
<protein>
    <recommendedName>
        <fullName evidence="6">JAB domain-containing protein</fullName>
    </recommendedName>
</protein>
<evidence type="ECO:0000256" key="3">
    <source>
        <dbReference type="ARBA" id="ARBA00022801"/>
    </source>
</evidence>
<evidence type="ECO:0000259" key="6">
    <source>
        <dbReference type="Pfam" id="PF14464"/>
    </source>
</evidence>
<dbReference type="Gene3D" id="3.40.140.10">
    <property type="entry name" value="Cytidine Deaminase, domain 2"/>
    <property type="match status" value="1"/>
</dbReference>
<gene>
    <name evidence="7" type="ORF">METZ01_LOCUS90257</name>
</gene>
<dbReference type="GO" id="GO:0006508">
    <property type="term" value="P:proteolysis"/>
    <property type="evidence" value="ECO:0007669"/>
    <property type="project" value="UniProtKB-KW"/>
</dbReference>
<evidence type="ECO:0000256" key="1">
    <source>
        <dbReference type="ARBA" id="ARBA00022670"/>
    </source>
</evidence>